<feature type="signal peptide" evidence="2">
    <location>
        <begin position="1"/>
        <end position="18"/>
    </location>
</feature>
<reference evidence="4" key="3">
    <citation type="submission" date="2015-06" db="UniProtKB">
        <authorList>
            <consortium name="EnsemblMetazoa"/>
        </authorList>
    </citation>
    <scope>IDENTIFICATION</scope>
</reference>
<accession>R7V7G3</accession>
<evidence type="ECO:0000256" key="2">
    <source>
        <dbReference type="SAM" id="SignalP"/>
    </source>
</evidence>
<dbReference type="CDD" id="cd00063">
    <property type="entry name" value="FN3"/>
    <property type="match status" value="1"/>
</dbReference>
<keyword evidence="1" id="KW-0472">Membrane</keyword>
<dbReference type="InterPro" id="IPR003961">
    <property type="entry name" value="FN3_dom"/>
</dbReference>
<dbReference type="EMBL" id="KB296524">
    <property type="protein sequence ID" value="ELU11670.1"/>
    <property type="molecule type" value="Genomic_DNA"/>
</dbReference>
<organism evidence="3">
    <name type="scientific">Capitella teleta</name>
    <name type="common">Polychaete worm</name>
    <dbReference type="NCBI Taxonomy" id="283909"/>
    <lineage>
        <taxon>Eukaryota</taxon>
        <taxon>Metazoa</taxon>
        <taxon>Spiralia</taxon>
        <taxon>Lophotrochozoa</taxon>
        <taxon>Annelida</taxon>
        <taxon>Polychaeta</taxon>
        <taxon>Sedentaria</taxon>
        <taxon>Scolecida</taxon>
        <taxon>Capitellidae</taxon>
        <taxon>Capitella</taxon>
    </lineage>
</organism>
<keyword evidence="1" id="KW-0812">Transmembrane</keyword>
<reference evidence="5" key="1">
    <citation type="submission" date="2012-12" db="EMBL/GenBank/DDBJ databases">
        <authorList>
            <person name="Hellsten U."/>
            <person name="Grimwood J."/>
            <person name="Chapman J.A."/>
            <person name="Shapiro H."/>
            <person name="Aerts A."/>
            <person name="Otillar R.P."/>
            <person name="Terry A.Y."/>
            <person name="Boore J.L."/>
            <person name="Simakov O."/>
            <person name="Marletaz F."/>
            <person name="Cho S.-J."/>
            <person name="Edsinger-Gonzales E."/>
            <person name="Havlak P."/>
            <person name="Kuo D.-H."/>
            <person name="Larsson T."/>
            <person name="Lv J."/>
            <person name="Arendt D."/>
            <person name="Savage R."/>
            <person name="Osoegawa K."/>
            <person name="de Jong P."/>
            <person name="Lindberg D.R."/>
            <person name="Seaver E.C."/>
            <person name="Weisblat D.A."/>
            <person name="Putnam N.H."/>
            <person name="Grigoriev I.V."/>
            <person name="Rokhsar D.S."/>
        </authorList>
    </citation>
    <scope>NUCLEOTIDE SEQUENCE</scope>
    <source>
        <strain evidence="5">I ESC-2004</strain>
    </source>
</reference>
<keyword evidence="5" id="KW-1185">Reference proteome</keyword>
<proteinExistence type="predicted"/>
<feature type="transmembrane region" description="Helical" evidence="1">
    <location>
        <begin position="355"/>
        <end position="380"/>
    </location>
</feature>
<name>R7V7G3_CAPTE</name>
<evidence type="ECO:0000313" key="4">
    <source>
        <dbReference type="EnsemblMetazoa" id="CapteP209017"/>
    </source>
</evidence>
<keyword evidence="2" id="KW-0732">Signal</keyword>
<dbReference type="OMA" id="CAVHEPM"/>
<evidence type="ECO:0000256" key="1">
    <source>
        <dbReference type="SAM" id="Phobius"/>
    </source>
</evidence>
<protein>
    <recommendedName>
        <fullName evidence="6">Fibronectin type-III domain-containing protein</fullName>
    </recommendedName>
</protein>
<evidence type="ECO:0000313" key="3">
    <source>
        <dbReference type="EMBL" id="ELU11670.1"/>
    </source>
</evidence>
<dbReference type="HOGENOM" id="CLU_610091_0_0_1"/>
<dbReference type="Proteomes" id="UP000014760">
    <property type="component" value="Unassembled WGS sequence"/>
</dbReference>
<dbReference type="EMBL" id="AMQN01005678">
    <property type="status" value="NOT_ANNOTATED_CDS"/>
    <property type="molecule type" value="Genomic_DNA"/>
</dbReference>
<evidence type="ECO:0000313" key="5">
    <source>
        <dbReference type="Proteomes" id="UP000014760"/>
    </source>
</evidence>
<feature type="chain" id="PRO_5008788735" description="Fibronectin type-III domain-containing protein" evidence="2">
    <location>
        <begin position="19"/>
        <end position="444"/>
    </location>
</feature>
<dbReference type="STRING" id="283909.R7V7G3"/>
<dbReference type="AlphaFoldDB" id="R7V7G3"/>
<dbReference type="EnsemblMetazoa" id="CapteT209017">
    <property type="protein sequence ID" value="CapteP209017"/>
    <property type="gene ID" value="CapteG209017"/>
</dbReference>
<gene>
    <name evidence="3" type="ORF">CAPTEDRAFT_209017</name>
</gene>
<reference evidence="3 5" key="2">
    <citation type="journal article" date="2013" name="Nature">
        <title>Insights into bilaterian evolution from three spiralian genomes.</title>
        <authorList>
            <person name="Simakov O."/>
            <person name="Marletaz F."/>
            <person name="Cho S.J."/>
            <person name="Edsinger-Gonzales E."/>
            <person name="Havlak P."/>
            <person name="Hellsten U."/>
            <person name="Kuo D.H."/>
            <person name="Larsson T."/>
            <person name="Lv J."/>
            <person name="Arendt D."/>
            <person name="Savage R."/>
            <person name="Osoegawa K."/>
            <person name="de Jong P."/>
            <person name="Grimwood J."/>
            <person name="Chapman J.A."/>
            <person name="Shapiro H."/>
            <person name="Aerts A."/>
            <person name="Otillar R.P."/>
            <person name="Terry A.Y."/>
            <person name="Boore J.L."/>
            <person name="Grigoriev I.V."/>
            <person name="Lindberg D.R."/>
            <person name="Seaver E.C."/>
            <person name="Weisblat D.A."/>
            <person name="Putnam N.H."/>
            <person name="Rokhsar D.S."/>
        </authorList>
    </citation>
    <scope>NUCLEOTIDE SEQUENCE</scope>
    <source>
        <strain evidence="3 5">I ESC-2004</strain>
    </source>
</reference>
<sequence>MDCVYLVLLLAGSGSVLGGDPVMVFRCQAACLVDAQERGVPVVKDQDACSTDGDCDLCWKICEHLVQDPMNWAPVCDGSDGASSWTCPPGCQSACSFLLSTTTDPADTSHLDPFFEPAFKVIGESTIRLKWTRPTKDSSRIPNPYIFVCYWKQIPMPNWISFATTTSLSAEFTGPLHMYGDIIFKIQAIDREGIFAEMEATKVDDLQPDVDDYEYILDSTTQSSSLSYKPQITLEVDDEGFLWAEVLLGGQQPEEFVVMWMRTQCSVCDEDEQQRFAMVTLTTAEALNASVSLPALSFNSTYSLAVQDEHYIIYQETFQTTGCVQPESDIQCRDLIYNEDATLGLREISPLMANYVFMTAASFFCVLGVASVTLLSLQYLKLQRLMRMKKGDVEVASSNHKQAFASRDNHERVRELDEAFGRIKPIGSDFVDRGIELPIPLNFN</sequence>
<keyword evidence="1" id="KW-1133">Transmembrane helix</keyword>
<evidence type="ECO:0008006" key="6">
    <source>
        <dbReference type="Google" id="ProtNLM"/>
    </source>
</evidence>